<sequence>MKKNIIFGSIFLLGLSIFLYPIASNWFATRTHYSEVSTYDEAVSNLQKEEIERKEKEAREYNEKVQSTMQTFSDPFHESSDENKSSHIDMLNIGDVMGYVEIPKIDVNLPIYQGTTEDVLTRGVGQLNESSLPVGGENTHTVLTGHRGLPSALMFTHLDKVEKDDIFYIHSLDKVLAYKVDQIKVVLPNETGDLLVVQGEDYATLITCTPYGVNTHRLLVRGHWVPYDAGAKEMITKPFILEDWMIVFPIVIICIVLLMIYLKKRK</sequence>
<feature type="active site" description="Acyl-thioester intermediate" evidence="2">
    <location>
        <position position="208"/>
    </location>
</feature>
<evidence type="ECO:0000256" key="4">
    <source>
        <dbReference type="SAM" id="Phobius"/>
    </source>
</evidence>
<evidence type="ECO:0000256" key="1">
    <source>
        <dbReference type="ARBA" id="ARBA00022801"/>
    </source>
</evidence>
<keyword evidence="1" id="KW-0378">Hydrolase</keyword>
<dbReference type="Proteomes" id="UP000065797">
    <property type="component" value="Unassembled WGS sequence"/>
</dbReference>
<name>A0A120ECJ8_BACMY</name>
<feature type="active site" description="Proton donor/acceptor" evidence="2">
    <location>
        <position position="146"/>
    </location>
</feature>
<organism evidence="5 6">
    <name type="scientific">Bacillus mycoides</name>
    <dbReference type="NCBI Taxonomy" id="1405"/>
    <lineage>
        <taxon>Bacteria</taxon>
        <taxon>Bacillati</taxon>
        <taxon>Bacillota</taxon>
        <taxon>Bacilli</taxon>
        <taxon>Bacillales</taxon>
        <taxon>Bacillaceae</taxon>
        <taxon>Bacillus</taxon>
        <taxon>Bacillus cereus group</taxon>
    </lineage>
</organism>
<feature type="transmembrane region" description="Helical" evidence="4">
    <location>
        <begin position="244"/>
        <end position="262"/>
    </location>
</feature>
<dbReference type="CDD" id="cd05827">
    <property type="entry name" value="Sortase_C"/>
    <property type="match status" value="1"/>
</dbReference>
<keyword evidence="4" id="KW-0472">Membrane</keyword>
<dbReference type="RefSeq" id="WP_060751586.1">
    <property type="nucleotide sequence ID" value="NZ_LRPH01000085.1"/>
</dbReference>
<evidence type="ECO:0000313" key="5">
    <source>
        <dbReference type="EMBL" id="KWU56053.1"/>
    </source>
</evidence>
<dbReference type="Gene3D" id="2.40.260.10">
    <property type="entry name" value="Sortase"/>
    <property type="match status" value="1"/>
</dbReference>
<accession>A0A120ECJ8</accession>
<gene>
    <name evidence="5" type="ORF">AWW70_24485</name>
</gene>
<dbReference type="InterPro" id="IPR042002">
    <property type="entry name" value="Sortase_C"/>
</dbReference>
<feature type="coiled-coil region" evidence="3">
    <location>
        <begin position="39"/>
        <end position="71"/>
    </location>
</feature>
<evidence type="ECO:0000313" key="6">
    <source>
        <dbReference type="Proteomes" id="UP000065797"/>
    </source>
</evidence>
<evidence type="ECO:0000256" key="3">
    <source>
        <dbReference type="SAM" id="Coils"/>
    </source>
</evidence>
<dbReference type="EMBL" id="LRPH01000085">
    <property type="protein sequence ID" value="KWU56053.1"/>
    <property type="molecule type" value="Genomic_DNA"/>
</dbReference>
<comment type="caution">
    <text evidence="5">The sequence shown here is derived from an EMBL/GenBank/DDBJ whole genome shotgun (WGS) entry which is preliminary data.</text>
</comment>
<proteinExistence type="predicted"/>
<dbReference type="GO" id="GO:0016787">
    <property type="term" value="F:hydrolase activity"/>
    <property type="evidence" value="ECO:0007669"/>
    <property type="project" value="UniProtKB-KW"/>
</dbReference>
<reference evidence="5 6" key="1">
    <citation type="submission" date="2016-01" db="EMBL/GenBank/DDBJ databases">
        <authorList>
            <person name="McClelland M."/>
            <person name="Jain A."/>
            <person name="Saraogi P."/>
            <person name="Mendelson R."/>
            <person name="Westerman R."/>
            <person name="SanMiguel P."/>
            <person name="Csonka L."/>
        </authorList>
    </citation>
    <scope>NUCLEOTIDE SEQUENCE [LARGE SCALE GENOMIC DNA]</scope>
    <source>
        <strain evidence="5 6">PE8-15</strain>
    </source>
</reference>
<dbReference type="InterPro" id="IPR005754">
    <property type="entry name" value="Sortase"/>
</dbReference>
<keyword evidence="4" id="KW-1133">Transmembrane helix</keyword>
<evidence type="ECO:0000256" key="2">
    <source>
        <dbReference type="PIRSR" id="PIRSR605754-1"/>
    </source>
</evidence>
<dbReference type="InterPro" id="IPR023365">
    <property type="entry name" value="Sortase_dom-sf"/>
</dbReference>
<keyword evidence="3" id="KW-0175">Coiled coil</keyword>
<dbReference type="SUPFAM" id="SSF63817">
    <property type="entry name" value="Sortase"/>
    <property type="match status" value="1"/>
</dbReference>
<protein>
    <submittedName>
        <fullName evidence="5">Sortase</fullName>
    </submittedName>
</protein>
<dbReference type="Pfam" id="PF04203">
    <property type="entry name" value="Sortase"/>
    <property type="match status" value="1"/>
</dbReference>
<keyword evidence="4" id="KW-0812">Transmembrane</keyword>
<dbReference type="NCBIfam" id="TIGR01076">
    <property type="entry name" value="sortase_fam"/>
    <property type="match status" value="1"/>
</dbReference>
<dbReference type="AlphaFoldDB" id="A0A120ECJ8"/>
<dbReference type="NCBIfam" id="NF033745">
    <property type="entry name" value="class_C_sortase"/>
    <property type="match status" value="1"/>
</dbReference>